<evidence type="ECO:0000313" key="2">
    <source>
        <dbReference type="EMBL" id="HGL49418.1"/>
    </source>
</evidence>
<evidence type="ECO:0000313" key="3">
    <source>
        <dbReference type="EMBL" id="HGN85104.1"/>
    </source>
</evidence>
<dbReference type="AlphaFoldDB" id="A0A7V4ALM1"/>
<comment type="caution">
    <text evidence="3">The sequence shown here is derived from an EMBL/GenBank/DDBJ whole genome shotgun (WGS) entry which is preliminary data.</text>
</comment>
<feature type="domain" description="PatA-like N-terminal" evidence="1">
    <location>
        <begin position="5"/>
        <end position="111"/>
    </location>
</feature>
<dbReference type="Pfam" id="PF14332">
    <property type="entry name" value="DUF4388"/>
    <property type="match status" value="1"/>
</dbReference>
<protein>
    <submittedName>
        <fullName evidence="3">DUF4388 domain-containing protein</fullName>
    </submittedName>
</protein>
<sequence length="213" mass="24076">MAIFGNLRDMPFPDLVGMLGRRSGVLELFHLPGKRTAFQLALDRGQVVWIREGSHYLNPLEARAAIAHLFALKEGAFEFASGTPPPPPDGKLLGWPLERLLLSLTTVVDEMAAYAPHLPDPHTRFQAASLEVWLEEPLWSFWERAKPLLERGASAEELSARLGFPLDQVRYYLHKLRLAGKVAPVRAYQERQVDEEKKGLFRRLLASLFGGRR</sequence>
<dbReference type="InterPro" id="IPR025497">
    <property type="entry name" value="PatA-like_N"/>
</dbReference>
<gene>
    <name evidence="3" type="ORF">ENT80_02870</name>
    <name evidence="2" type="ORF">ENU54_02265</name>
</gene>
<reference evidence="3" key="1">
    <citation type="journal article" date="2020" name="mSystems">
        <title>Genome- and Community-Level Interaction Insights into Carbon Utilization and Element Cycling Functions of Hydrothermarchaeota in Hydrothermal Sediment.</title>
        <authorList>
            <person name="Zhou Z."/>
            <person name="Liu Y."/>
            <person name="Xu W."/>
            <person name="Pan J."/>
            <person name="Luo Z.H."/>
            <person name="Li M."/>
        </authorList>
    </citation>
    <scope>NUCLEOTIDE SEQUENCE [LARGE SCALE GENOMIC DNA]</scope>
    <source>
        <strain evidence="3">SpSt-611</strain>
        <strain evidence="2">SpSt-679</strain>
    </source>
</reference>
<dbReference type="EMBL" id="DTCX01000131">
    <property type="protein sequence ID" value="HGL49418.1"/>
    <property type="molecule type" value="Genomic_DNA"/>
</dbReference>
<dbReference type="EMBL" id="DTAB01000171">
    <property type="protein sequence ID" value="HGN85104.1"/>
    <property type="molecule type" value="Genomic_DNA"/>
</dbReference>
<organism evidence="3">
    <name type="scientific">Thermus tengchongensis</name>
    <dbReference type="NCBI Taxonomy" id="1214928"/>
    <lineage>
        <taxon>Bacteria</taxon>
        <taxon>Thermotogati</taxon>
        <taxon>Deinococcota</taxon>
        <taxon>Deinococci</taxon>
        <taxon>Thermales</taxon>
        <taxon>Thermaceae</taxon>
        <taxon>Thermus</taxon>
    </lineage>
</organism>
<name>A0A7V4ALM1_9DEIN</name>
<evidence type="ECO:0000259" key="1">
    <source>
        <dbReference type="Pfam" id="PF14332"/>
    </source>
</evidence>
<accession>A0A7V4ALM1</accession>
<proteinExistence type="predicted"/>